<feature type="transmembrane region" description="Helical" evidence="5">
    <location>
        <begin position="242"/>
        <end position="260"/>
    </location>
</feature>
<reference evidence="8" key="1">
    <citation type="submission" date="2017-05" db="EMBL/GenBank/DDBJ databases">
        <authorList>
            <person name="Rodrigo-Torres L."/>
            <person name="Arahal R. D."/>
            <person name="Lucena T."/>
        </authorList>
    </citation>
    <scope>NUCLEOTIDE SEQUENCE [LARGE SCALE GENOMIC DNA]</scope>
    <source>
        <strain evidence="8">CECT 8868</strain>
    </source>
</reference>
<feature type="transmembrane region" description="Helical" evidence="5">
    <location>
        <begin position="183"/>
        <end position="204"/>
    </location>
</feature>
<feature type="domain" description="Histidine kinase/HSP90-like ATPase" evidence="6">
    <location>
        <begin position="521"/>
        <end position="606"/>
    </location>
</feature>
<feature type="transmembrane region" description="Helical" evidence="5">
    <location>
        <begin position="359"/>
        <end position="377"/>
    </location>
</feature>
<dbReference type="SUPFAM" id="SSF55874">
    <property type="entry name" value="ATPase domain of HSP90 chaperone/DNA topoisomerase II/histidine kinase"/>
    <property type="match status" value="1"/>
</dbReference>
<evidence type="ECO:0000313" key="7">
    <source>
        <dbReference type="EMBL" id="SMX38272.1"/>
    </source>
</evidence>
<feature type="transmembrane region" description="Helical" evidence="5">
    <location>
        <begin position="272"/>
        <end position="292"/>
    </location>
</feature>
<dbReference type="PANTHER" id="PTHR24421">
    <property type="entry name" value="NITRATE/NITRITE SENSOR PROTEIN NARX-RELATED"/>
    <property type="match status" value="1"/>
</dbReference>
<keyword evidence="5" id="KW-1133">Transmembrane helix</keyword>
<name>A0A238K857_9RHOB</name>
<feature type="transmembrane region" description="Helical" evidence="5">
    <location>
        <begin position="211"/>
        <end position="230"/>
    </location>
</feature>
<keyword evidence="8" id="KW-1185">Reference proteome</keyword>
<dbReference type="InterPro" id="IPR050482">
    <property type="entry name" value="Sensor_HK_TwoCompSys"/>
</dbReference>
<evidence type="ECO:0000256" key="1">
    <source>
        <dbReference type="ARBA" id="ARBA00022679"/>
    </source>
</evidence>
<evidence type="ECO:0000256" key="2">
    <source>
        <dbReference type="ARBA" id="ARBA00022777"/>
    </source>
</evidence>
<keyword evidence="1 7" id="KW-0808">Transferase</keyword>
<dbReference type="EC" id="2.7.13.3" evidence="7"/>
<dbReference type="EMBL" id="FXYD01000002">
    <property type="protein sequence ID" value="SMX38272.1"/>
    <property type="molecule type" value="Genomic_DNA"/>
</dbReference>
<feature type="transmembrane region" description="Helical" evidence="5">
    <location>
        <begin position="330"/>
        <end position="353"/>
    </location>
</feature>
<keyword evidence="5" id="KW-0812">Transmembrane</keyword>
<dbReference type="Pfam" id="PF02518">
    <property type="entry name" value="HATPase_c"/>
    <property type="match status" value="1"/>
</dbReference>
<sequence length="607" mass="67646">MNGRLVRVSFGMMAWVFGLAVLIYLLDTGRIRPIPGAQMITELSICHTQDCSTVAPQHLPLFTPMAPNAGTQARYLRFEVAQPNARPNAPAELRALYLPKISDNIDLWVNGQLVFAHSPPRRLWNTPLLIPLPEATLQGETLQFDITLYGTPSEGLELQPFYYAPLRVLAPYQSWRHFWGPGLARFTLGLMIVLMAALLVIWSFRRGEREYLWLGLACATATGFLAHYGYGYSFGGYKLWTAFWLTCVSIYVLLILKFLQGFLQLPLRWPQITHAVALTGLGVVILFSPSGYAFSLSIWGNLLITVPSGFVVLIMLWLNRSLLTPLDFCVFFGCLSTALGLGIYEVCLLYTSAPSRTMHLFQLMPLVMSLACIWLILSRLIHSLHGYETLTASLNDTIELKSAELEESFAELAEVKRREAIAEERDRIMLDLHDGIGGQLVSTLAYMESNNTGDGKIRRALEDALRDLALMLDSMENHDSLVTLLGMLRTRLEGLLSEHGIAFDWQVHGEPVLPNPGPSQSLHLARIVQEAITNVIKHAGADTITIYVNEQEIRISDNGKGFDPEQQATCEHPANGIANMKRRSTSIGAEFNLTSDTTGTHISLFLK</sequence>
<evidence type="ECO:0000313" key="8">
    <source>
        <dbReference type="Proteomes" id="UP000203464"/>
    </source>
</evidence>
<protein>
    <submittedName>
        <fullName evidence="7">Sensor histidine kinase LiaS</fullName>
        <ecNumber evidence="7">2.7.13.3</ecNumber>
    </submittedName>
</protein>
<dbReference type="RefSeq" id="WP_093996147.1">
    <property type="nucleotide sequence ID" value="NZ_FXYD01000002.1"/>
</dbReference>
<dbReference type="GO" id="GO:0000160">
    <property type="term" value="P:phosphorelay signal transduction system"/>
    <property type="evidence" value="ECO:0007669"/>
    <property type="project" value="UniProtKB-KW"/>
</dbReference>
<dbReference type="GO" id="GO:0004673">
    <property type="term" value="F:protein histidine kinase activity"/>
    <property type="evidence" value="ECO:0007669"/>
    <property type="project" value="UniProtKB-EC"/>
</dbReference>
<evidence type="ECO:0000256" key="4">
    <source>
        <dbReference type="SAM" id="Coils"/>
    </source>
</evidence>
<dbReference type="InterPro" id="IPR003594">
    <property type="entry name" value="HATPase_dom"/>
</dbReference>
<dbReference type="CDD" id="cd16917">
    <property type="entry name" value="HATPase_UhpB-NarQ-NarX-like"/>
    <property type="match status" value="1"/>
</dbReference>
<evidence type="ECO:0000259" key="6">
    <source>
        <dbReference type="Pfam" id="PF02518"/>
    </source>
</evidence>
<feature type="transmembrane region" description="Helical" evidence="5">
    <location>
        <begin position="5"/>
        <end position="26"/>
    </location>
</feature>
<feature type="coiled-coil region" evidence="4">
    <location>
        <begin position="398"/>
        <end position="425"/>
    </location>
</feature>
<keyword evidence="5" id="KW-0472">Membrane</keyword>
<keyword evidence="2 7" id="KW-0418">Kinase</keyword>
<evidence type="ECO:0000256" key="3">
    <source>
        <dbReference type="ARBA" id="ARBA00023012"/>
    </source>
</evidence>
<dbReference type="Gene3D" id="3.30.565.10">
    <property type="entry name" value="Histidine kinase-like ATPase, C-terminal domain"/>
    <property type="match status" value="1"/>
</dbReference>
<proteinExistence type="predicted"/>
<organism evidence="7 8">
    <name type="scientific">Octadecabacter ascidiaceicola</name>
    <dbReference type="NCBI Taxonomy" id="1655543"/>
    <lineage>
        <taxon>Bacteria</taxon>
        <taxon>Pseudomonadati</taxon>
        <taxon>Pseudomonadota</taxon>
        <taxon>Alphaproteobacteria</taxon>
        <taxon>Rhodobacterales</taxon>
        <taxon>Roseobacteraceae</taxon>
        <taxon>Octadecabacter</taxon>
    </lineage>
</organism>
<dbReference type="OrthoDB" id="9778496at2"/>
<dbReference type="PANTHER" id="PTHR24421:SF58">
    <property type="entry name" value="SIGNAL TRANSDUCTION HISTIDINE-PROTEIN KINASE_PHOSPHATASE UHPB"/>
    <property type="match status" value="1"/>
</dbReference>
<dbReference type="Proteomes" id="UP000203464">
    <property type="component" value="Unassembled WGS sequence"/>
</dbReference>
<keyword evidence="4" id="KW-0175">Coiled coil</keyword>
<feature type="transmembrane region" description="Helical" evidence="5">
    <location>
        <begin position="298"/>
        <end position="318"/>
    </location>
</feature>
<dbReference type="InterPro" id="IPR036890">
    <property type="entry name" value="HATPase_C_sf"/>
</dbReference>
<dbReference type="Gene3D" id="1.20.5.1930">
    <property type="match status" value="1"/>
</dbReference>
<evidence type="ECO:0000256" key="5">
    <source>
        <dbReference type="SAM" id="Phobius"/>
    </source>
</evidence>
<accession>A0A238K857</accession>
<keyword evidence="3" id="KW-0902">Two-component regulatory system</keyword>
<gene>
    <name evidence="7" type="primary">liaS</name>
    <name evidence="7" type="ORF">OCA8868_01768</name>
</gene>
<dbReference type="AlphaFoldDB" id="A0A238K857"/>